<evidence type="ECO:0000256" key="6">
    <source>
        <dbReference type="ARBA" id="ARBA00023002"/>
    </source>
</evidence>
<dbReference type="InterPro" id="IPR002912">
    <property type="entry name" value="ACT_dom"/>
</dbReference>
<dbReference type="InterPro" id="IPR003099">
    <property type="entry name" value="Prephen_DH"/>
</dbReference>
<accession>A0ABW8C343</accession>
<feature type="domain" description="ACT" evidence="11">
    <location>
        <begin position="293"/>
        <end position="365"/>
    </location>
</feature>
<dbReference type="Gene3D" id="1.10.3660.10">
    <property type="entry name" value="6-phosphogluconate dehydrogenase C-terminal like domain"/>
    <property type="match status" value="1"/>
</dbReference>
<comment type="pathway">
    <text evidence="1">Amino-acid biosynthesis; L-tyrosine biosynthesis; (4-hydroxyphenyl)pyruvate from prephenate (NAD(+) route): step 1/1.</text>
</comment>
<comment type="catalytic activity">
    <reaction evidence="9">
        <text>prephenate + NAD(+) = 3-(4-hydroxyphenyl)pyruvate + CO2 + NADH</text>
        <dbReference type="Rhea" id="RHEA:13869"/>
        <dbReference type="ChEBI" id="CHEBI:16526"/>
        <dbReference type="ChEBI" id="CHEBI:29934"/>
        <dbReference type="ChEBI" id="CHEBI:36242"/>
        <dbReference type="ChEBI" id="CHEBI:57540"/>
        <dbReference type="ChEBI" id="CHEBI:57945"/>
        <dbReference type="EC" id="1.3.1.12"/>
    </reaction>
</comment>
<dbReference type="InterPro" id="IPR046825">
    <property type="entry name" value="PDH_C"/>
</dbReference>
<evidence type="ECO:0000259" key="10">
    <source>
        <dbReference type="PROSITE" id="PS51176"/>
    </source>
</evidence>
<dbReference type="SUPFAM" id="SSF55021">
    <property type="entry name" value="ACT-like"/>
    <property type="match status" value="1"/>
</dbReference>
<dbReference type="InterPro" id="IPR045865">
    <property type="entry name" value="ACT-like_dom_sf"/>
</dbReference>
<dbReference type="Pfam" id="PF20463">
    <property type="entry name" value="PDH_C"/>
    <property type="match status" value="1"/>
</dbReference>
<evidence type="ECO:0000313" key="12">
    <source>
        <dbReference type="EMBL" id="MFI9100855.1"/>
    </source>
</evidence>
<evidence type="ECO:0000256" key="7">
    <source>
        <dbReference type="ARBA" id="ARBA00023027"/>
    </source>
</evidence>
<dbReference type="InterPro" id="IPR050812">
    <property type="entry name" value="Preph/Arog_dehydrog"/>
</dbReference>
<dbReference type="InterPro" id="IPR036291">
    <property type="entry name" value="NAD(P)-bd_dom_sf"/>
</dbReference>
<dbReference type="NCBIfam" id="NF005109">
    <property type="entry name" value="PRK06545.2-1"/>
    <property type="match status" value="1"/>
</dbReference>
<dbReference type="InterPro" id="IPR008927">
    <property type="entry name" value="6-PGluconate_DH-like_C_sf"/>
</dbReference>
<evidence type="ECO:0000256" key="5">
    <source>
        <dbReference type="ARBA" id="ARBA00022498"/>
    </source>
</evidence>
<feature type="domain" description="Prephenate/arogenate dehydrogenase" evidence="10">
    <location>
        <begin position="2"/>
        <end position="279"/>
    </location>
</feature>
<keyword evidence="5" id="KW-0827">Tyrosine biosynthesis</keyword>
<evidence type="ECO:0000256" key="9">
    <source>
        <dbReference type="ARBA" id="ARBA00049260"/>
    </source>
</evidence>
<dbReference type="RefSeq" id="WP_399646547.1">
    <property type="nucleotide sequence ID" value="NZ_JBITYG010000002.1"/>
</dbReference>
<dbReference type="EC" id="1.3.1.12" evidence="3"/>
<dbReference type="PROSITE" id="PS51671">
    <property type="entry name" value="ACT"/>
    <property type="match status" value="1"/>
</dbReference>
<comment type="similarity">
    <text evidence="2">Belongs to the prephenate/arogenate dehydrogenase family.</text>
</comment>
<dbReference type="InterPro" id="IPR046826">
    <property type="entry name" value="PDH_N"/>
</dbReference>
<evidence type="ECO:0000256" key="2">
    <source>
        <dbReference type="ARBA" id="ARBA00007964"/>
    </source>
</evidence>
<dbReference type="EMBL" id="JBITYG010000002">
    <property type="protein sequence ID" value="MFI9100855.1"/>
    <property type="molecule type" value="Genomic_DNA"/>
</dbReference>
<proteinExistence type="inferred from homology"/>
<dbReference type="Proteomes" id="UP001614394">
    <property type="component" value="Unassembled WGS sequence"/>
</dbReference>
<dbReference type="Pfam" id="PF02153">
    <property type="entry name" value="PDH_N"/>
    <property type="match status" value="1"/>
</dbReference>
<keyword evidence="7" id="KW-0520">NAD</keyword>
<evidence type="ECO:0000256" key="3">
    <source>
        <dbReference type="ARBA" id="ARBA00012068"/>
    </source>
</evidence>
<organism evidence="12 13">
    <name type="scientific">Streptomyces fildesensis</name>
    <dbReference type="NCBI Taxonomy" id="375757"/>
    <lineage>
        <taxon>Bacteria</taxon>
        <taxon>Bacillati</taxon>
        <taxon>Actinomycetota</taxon>
        <taxon>Actinomycetes</taxon>
        <taxon>Kitasatosporales</taxon>
        <taxon>Streptomycetaceae</taxon>
        <taxon>Streptomyces</taxon>
    </lineage>
</organism>
<evidence type="ECO:0000256" key="8">
    <source>
        <dbReference type="ARBA" id="ARBA00023141"/>
    </source>
</evidence>
<dbReference type="PANTHER" id="PTHR21363">
    <property type="entry name" value="PREPHENATE DEHYDROGENASE"/>
    <property type="match status" value="1"/>
</dbReference>
<gene>
    <name evidence="12" type="ORF">ACIGXA_10030</name>
</gene>
<dbReference type="PANTHER" id="PTHR21363:SF0">
    <property type="entry name" value="PREPHENATE DEHYDROGENASE [NADP(+)]"/>
    <property type="match status" value="1"/>
</dbReference>
<dbReference type="NCBIfam" id="NF005112">
    <property type="entry name" value="PRK06545.2-4"/>
    <property type="match status" value="1"/>
</dbReference>
<keyword evidence="8" id="KW-0028">Amino-acid biosynthesis</keyword>
<keyword evidence="6 12" id="KW-0560">Oxidoreductase</keyword>
<keyword evidence="13" id="KW-1185">Reference proteome</keyword>
<comment type="caution">
    <text evidence="12">The sequence shown here is derived from an EMBL/GenBank/DDBJ whole genome shotgun (WGS) entry which is preliminary data.</text>
</comment>
<keyword evidence="8" id="KW-0057">Aromatic amino acid biosynthesis</keyword>
<name>A0ABW8C343_9ACTN</name>
<dbReference type="Gene3D" id="3.40.50.720">
    <property type="entry name" value="NAD(P)-binding Rossmann-like Domain"/>
    <property type="match status" value="1"/>
</dbReference>
<dbReference type="GO" id="GO:0008977">
    <property type="term" value="F:prephenate dehydrogenase (NAD+) activity"/>
    <property type="evidence" value="ECO:0007669"/>
    <property type="project" value="UniProtKB-EC"/>
</dbReference>
<evidence type="ECO:0000313" key="13">
    <source>
        <dbReference type="Proteomes" id="UP001614394"/>
    </source>
</evidence>
<protein>
    <recommendedName>
        <fullName evidence="4">Prephenate dehydrogenase</fullName>
        <ecNumber evidence="3">1.3.1.12</ecNumber>
    </recommendedName>
</protein>
<evidence type="ECO:0000259" key="11">
    <source>
        <dbReference type="PROSITE" id="PS51671"/>
    </source>
</evidence>
<evidence type="ECO:0000256" key="1">
    <source>
        <dbReference type="ARBA" id="ARBA00005067"/>
    </source>
</evidence>
<reference evidence="12 13" key="1">
    <citation type="submission" date="2024-10" db="EMBL/GenBank/DDBJ databases">
        <title>The Natural Products Discovery Center: Release of the First 8490 Sequenced Strains for Exploring Actinobacteria Biosynthetic Diversity.</title>
        <authorList>
            <person name="Kalkreuter E."/>
            <person name="Kautsar S.A."/>
            <person name="Yang D."/>
            <person name="Bader C.D."/>
            <person name="Teijaro C.N."/>
            <person name="Fluegel L."/>
            <person name="Davis C.M."/>
            <person name="Simpson J.R."/>
            <person name="Lauterbach L."/>
            <person name="Steele A.D."/>
            <person name="Gui C."/>
            <person name="Meng S."/>
            <person name="Li G."/>
            <person name="Viehrig K."/>
            <person name="Ye F."/>
            <person name="Su P."/>
            <person name="Kiefer A.F."/>
            <person name="Nichols A."/>
            <person name="Cepeda A.J."/>
            <person name="Yan W."/>
            <person name="Fan B."/>
            <person name="Jiang Y."/>
            <person name="Adhikari A."/>
            <person name="Zheng C.-J."/>
            <person name="Schuster L."/>
            <person name="Cowan T.M."/>
            <person name="Smanski M.J."/>
            <person name="Chevrette M.G."/>
            <person name="De Carvalho L.P.S."/>
            <person name="Shen B."/>
        </authorList>
    </citation>
    <scope>NUCLEOTIDE SEQUENCE [LARGE SCALE GENOMIC DNA]</scope>
    <source>
        <strain evidence="12 13">NPDC053399</strain>
    </source>
</reference>
<dbReference type="SUPFAM" id="SSF48179">
    <property type="entry name" value="6-phosphogluconate dehydrogenase C-terminal domain-like"/>
    <property type="match status" value="1"/>
</dbReference>
<evidence type="ECO:0000256" key="4">
    <source>
        <dbReference type="ARBA" id="ARBA00016891"/>
    </source>
</evidence>
<dbReference type="PROSITE" id="PS51176">
    <property type="entry name" value="PDH_ADH"/>
    <property type="match status" value="1"/>
</dbReference>
<sequence length="369" mass="37614">MRSAAVIGTGLIGTSIALALTRRGVSVYLDDVNSAAARTAEAMGAGSCRAPEEPVDLAVLAVPPARIGTVLAGVQRAGLAHAYTDVASVKARPHSEMEAAGADPSSYIGGHPLAGAERSGPLAGRADLFEGRPWVLTPSVRTDRTVLNRALELVSLCAGVPVVMDTAAHDEAVALTSHAPHLVAALMAARLEHAAEPSLRISGQGLRDVTRIAGGSPGLWGEILEANSEAVADVLDAFAADLAGAVAALRGLRAPDPVRTEQAAAELDALLTRGNRGHARVAQKSGAADEVALVPVIIPDQPGALAELFAAVGAIGVNIEDVRIEHSLDQPRGLVELFVSRSSAAALSRLLSDAGWTAPSPDVLVAAPS</sequence>
<dbReference type="SUPFAM" id="SSF51735">
    <property type="entry name" value="NAD(P)-binding Rossmann-fold domains"/>
    <property type="match status" value="1"/>
</dbReference>